<dbReference type="PANTHER" id="PTHR22604">
    <property type="entry name" value="OXIDOREDUCTASES"/>
    <property type="match status" value="1"/>
</dbReference>
<dbReference type="Proteomes" id="UP000230161">
    <property type="component" value="Unassembled WGS sequence"/>
</dbReference>
<keyword evidence="3" id="KW-0520">NAD</keyword>
<dbReference type="PANTHER" id="PTHR22604:SF105">
    <property type="entry name" value="TRANS-1,2-DIHYDROBENZENE-1,2-DIOL DEHYDROGENASE"/>
    <property type="match status" value="1"/>
</dbReference>
<evidence type="ECO:0000259" key="5">
    <source>
        <dbReference type="Pfam" id="PF22725"/>
    </source>
</evidence>
<comment type="similarity">
    <text evidence="1">Belongs to the Gfo/Idh/MocA family.</text>
</comment>
<organism evidence="6 7">
    <name type="scientific">Compostimonas suwonensis</name>
    <dbReference type="NCBI Taxonomy" id="1048394"/>
    <lineage>
        <taxon>Bacteria</taxon>
        <taxon>Bacillati</taxon>
        <taxon>Actinomycetota</taxon>
        <taxon>Actinomycetes</taxon>
        <taxon>Micrococcales</taxon>
        <taxon>Microbacteriaceae</taxon>
        <taxon>Compostimonas</taxon>
    </lineage>
</organism>
<comment type="caution">
    <text evidence="6">The sequence shown here is derived from an EMBL/GenBank/DDBJ whole genome shotgun (WGS) entry which is preliminary data.</text>
</comment>
<dbReference type="InterPro" id="IPR036291">
    <property type="entry name" value="NAD(P)-bd_dom_sf"/>
</dbReference>
<evidence type="ECO:0000313" key="6">
    <source>
        <dbReference type="EMBL" id="PJJ55425.1"/>
    </source>
</evidence>
<dbReference type="InterPro" id="IPR055170">
    <property type="entry name" value="GFO_IDH_MocA-like_dom"/>
</dbReference>
<reference evidence="6 7" key="1">
    <citation type="submission" date="2017-11" db="EMBL/GenBank/DDBJ databases">
        <title>Genomic Encyclopedia of Archaeal and Bacterial Type Strains, Phase II (KMG-II): From Individual Species to Whole Genera.</title>
        <authorList>
            <person name="Goeker M."/>
        </authorList>
    </citation>
    <scope>NUCLEOTIDE SEQUENCE [LARGE SCALE GENOMIC DNA]</scope>
    <source>
        <strain evidence="6 7">DSM 25625</strain>
    </source>
</reference>
<feature type="domain" description="GFO/IDH/MocA-like oxidoreductase" evidence="5">
    <location>
        <begin position="132"/>
        <end position="246"/>
    </location>
</feature>
<dbReference type="RefSeq" id="WP_100345564.1">
    <property type="nucleotide sequence ID" value="NZ_PGFB01000005.1"/>
</dbReference>
<dbReference type="Pfam" id="PF01408">
    <property type="entry name" value="GFO_IDH_MocA"/>
    <property type="match status" value="1"/>
</dbReference>
<dbReference type="InterPro" id="IPR000683">
    <property type="entry name" value="Gfo/Idh/MocA-like_OxRdtase_N"/>
</dbReference>
<dbReference type="EMBL" id="PGFB01000005">
    <property type="protein sequence ID" value="PJJ55425.1"/>
    <property type="molecule type" value="Genomic_DNA"/>
</dbReference>
<dbReference type="GO" id="GO:0016491">
    <property type="term" value="F:oxidoreductase activity"/>
    <property type="evidence" value="ECO:0007669"/>
    <property type="project" value="UniProtKB-KW"/>
</dbReference>
<gene>
    <name evidence="6" type="ORF">CLV54_2768</name>
</gene>
<dbReference type="SUPFAM" id="SSF55347">
    <property type="entry name" value="Glyceraldehyde-3-phosphate dehydrogenase-like, C-terminal domain"/>
    <property type="match status" value="1"/>
</dbReference>
<evidence type="ECO:0000256" key="1">
    <source>
        <dbReference type="ARBA" id="ARBA00010928"/>
    </source>
</evidence>
<keyword evidence="7" id="KW-1185">Reference proteome</keyword>
<protein>
    <submittedName>
        <fullName evidence="6">Putative dehydrogenase</fullName>
    </submittedName>
</protein>
<evidence type="ECO:0000256" key="2">
    <source>
        <dbReference type="ARBA" id="ARBA00023002"/>
    </source>
</evidence>
<name>A0A2M9BBV6_9MICO</name>
<evidence type="ECO:0000259" key="4">
    <source>
        <dbReference type="Pfam" id="PF01408"/>
    </source>
</evidence>
<dbReference type="AlphaFoldDB" id="A0A2M9BBV6"/>
<proteinExistence type="inferred from homology"/>
<feature type="domain" description="Gfo/Idh/MocA-like oxidoreductase N-terminal" evidence="4">
    <location>
        <begin position="5"/>
        <end position="119"/>
    </location>
</feature>
<dbReference type="GO" id="GO:0000166">
    <property type="term" value="F:nucleotide binding"/>
    <property type="evidence" value="ECO:0007669"/>
    <property type="project" value="InterPro"/>
</dbReference>
<evidence type="ECO:0000313" key="7">
    <source>
        <dbReference type="Proteomes" id="UP000230161"/>
    </source>
</evidence>
<accession>A0A2M9BBV6</accession>
<dbReference type="InterPro" id="IPR050984">
    <property type="entry name" value="Gfo/Idh/MocA_domain"/>
</dbReference>
<evidence type="ECO:0000256" key="3">
    <source>
        <dbReference type="ARBA" id="ARBA00023027"/>
    </source>
</evidence>
<dbReference type="Gene3D" id="3.40.50.720">
    <property type="entry name" value="NAD(P)-binding Rossmann-like Domain"/>
    <property type="match status" value="1"/>
</dbReference>
<dbReference type="SUPFAM" id="SSF51735">
    <property type="entry name" value="NAD(P)-binding Rossmann-fold domains"/>
    <property type="match status" value="1"/>
</dbReference>
<sequence length="327" mass="34757">MAGTIRWGILATGGIAHAFASDLVANGHTVTAVGSRSQQSADAFAAEYGIPNAHPSYEALVADPEVDIVYVSTPHPLHAENAKLALNAGKHVLIEKPITINAREAREVVDLAAEKNLLVLEAMWTRFLPHMVRIREIIASGALGEVRSIIADHTQKISDDPAHRLNDLALGGGALLDLGIYPISFSSQVFGTPQTIHASASLRQTGADAQVATIFHYADGQIATTLSSSNTRGPNTASVIGTEGRIDIDSVWYTATTFRVYDAEGAVVESYESTVLGRGMQYQAAEAEGLIEAGSIASTILSPEESVSIMQILDTVREQIGVRYPGE</sequence>
<dbReference type="OrthoDB" id="9815825at2"/>
<dbReference type="Pfam" id="PF22725">
    <property type="entry name" value="GFO_IDH_MocA_C3"/>
    <property type="match status" value="1"/>
</dbReference>
<keyword evidence="2" id="KW-0560">Oxidoreductase</keyword>
<dbReference type="Gene3D" id="3.30.360.10">
    <property type="entry name" value="Dihydrodipicolinate Reductase, domain 2"/>
    <property type="match status" value="1"/>
</dbReference>